<gene>
    <name evidence="2" type="ORF">HETIRDRAFT_165515</name>
</gene>
<evidence type="ECO:0008006" key="4">
    <source>
        <dbReference type="Google" id="ProtNLM"/>
    </source>
</evidence>
<dbReference type="RefSeq" id="XP_009550311.1">
    <property type="nucleotide sequence ID" value="XM_009552016.1"/>
</dbReference>
<feature type="region of interest" description="Disordered" evidence="1">
    <location>
        <begin position="193"/>
        <end position="258"/>
    </location>
</feature>
<organism evidence="2 3">
    <name type="scientific">Heterobasidion irregulare (strain TC 32-1)</name>
    <dbReference type="NCBI Taxonomy" id="747525"/>
    <lineage>
        <taxon>Eukaryota</taxon>
        <taxon>Fungi</taxon>
        <taxon>Dikarya</taxon>
        <taxon>Basidiomycota</taxon>
        <taxon>Agaricomycotina</taxon>
        <taxon>Agaricomycetes</taxon>
        <taxon>Russulales</taxon>
        <taxon>Bondarzewiaceae</taxon>
        <taxon>Heterobasidion</taxon>
        <taxon>Heterobasidion annosum species complex</taxon>
    </lineage>
</organism>
<dbReference type="Proteomes" id="UP000030671">
    <property type="component" value="Unassembled WGS sequence"/>
</dbReference>
<dbReference type="InParanoid" id="W4JXN9"/>
<dbReference type="EMBL" id="KI925462">
    <property type="protein sequence ID" value="ETW78332.1"/>
    <property type="molecule type" value="Genomic_DNA"/>
</dbReference>
<feature type="compositionally biased region" description="Basic residues" evidence="1">
    <location>
        <begin position="204"/>
        <end position="227"/>
    </location>
</feature>
<name>W4JXN9_HETIT</name>
<evidence type="ECO:0000313" key="2">
    <source>
        <dbReference type="EMBL" id="ETW78332.1"/>
    </source>
</evidence>
<reference evidence="2 3" key="1">
    <citation type="journal article" date="2012" name="New Phytol.">
        <title>Insight into trade-off between wood decay and parasitism from the genome of a fungal forest pathogen.</title>
        <authorList>
            <person name="Olson A."/>
            <person name="Aerts A."/>
            <person name="Asiegbu F."/>
            <person name="Belbahri L."/>
            <person name="Bouzid O."/>
            <person name="Broberg A."/>
            <person name="Canback B."/>
            <person name="Coutinho P.M."/>
            <person name="Cullen D."/>
            <person name="Dalman K."/>
            <person name="Deflorio G."/>
            <person name="van Diepen L.T."/>
            <person name="Dunand C."/>
            <person name="Duplessis S."/>
            <person name="Durling M."/>
            <person name="Gonthier P."/>
            <person name="Grimwood J."/>
            <person name="Fossdal C.G."/>
            <person name="Hansson D."/>
            <person name="Henrissat B."/>
            <person name="Hietala A."/>
            <person name="Himmelstrand K."/>
            <person name="Hoffmeister D."/>
            <person name="Hogberg N."/>
            <person name="James T.Y."/>
            <person name="Karlsson M."/>
            <person name="Kohler A."/>
            <person name="Kues U."/>
            <person name="Lee Y.H."/>
            <person name="Lin Y.C."/>
            <person name="Lind M."/>
            <person name="Lindquist E."/>
            <person name="Lombard V."/>
            <person name="Lucas S."/>
            <person name="Lunden K."/>
            <person name="Morin E."/>
            <person name="Murat C."/>
            <person name="Park J."/>
            <person name="Raffaello T."/>
            <person name="Rouze P."/>
            <person name="Salamov A."/>
            <person name="Schmutz J."/>
            <person name="Solheim H."/>
            <person name="Stahlberg J."/>
            <person name="Velez H."/>
            <person name="de Vries R.P."/>
            <person name="Wiebenga A."/>
            <person name="Woodward S."/>
            <person name="Yakovlev I."/>
            <person name="Garbelotto M."/>
            <person name="Martin F."/>
            <person name="Grigoriev I.V."/>
            <person name="Stenlid J."/>
        </authorList>
    </citation>
    <scope>NUCLEOTIDE SEQUENCE [LARGE SCALE GENOMIC DNA]</scope>
    <source>
        <strain evidence="2 3">TC 32-1</strain>
    </source>
</reference>
<dbReference type="AlphaFoldDB" id="W4JXN9"/>
<evidence type="ECO:0000256" key="1">
    <source>
        <dbReference type="SAM" id="MobiDB-lite"/>
    </source>
</evidence>
<dbReference type="Gene3D" id="3.30.160.60">
    <property type="entry name" value="Classic Zinc Finger"/>
    <property type="match status" value="1"/>
</dbReference>
<dbReference type="GeneID" id="20667987"/>
<evidence type="ECO:0000313" key="3">
    <source>
        <dbReference type="Proteomes" id="UP000030671"/>
    </source>
</evidence>
<sequence length="320" mass="34746">MSIPPISADLQAYFCQYGIPTGCHLSLLSSATFDWATVNPPPQLDFGQPLWATNGAAGHVAQHKSSSGMQGRVTRSMAQDDDIRGQMSLHSQLPPPALIMSGTTAKRKAPLDETDTRTVRRSNGVRATREDVHAAEAEAAEGLPLVPQMLAEAKVAQSITSKFNNGYQEDYFHMVHPFVQVVPASVAGPSHQLAMTGLDTPRTIQRRRKASKRKASARAKGKARGKRAAGVQAEDETEGEAKSTRAGTSRRKAPGNGPWVCELHKTKFGRSYDLARHNQTVHEGSGGPVQCECGALLCREDALARHKRSPMACPLRLRRR</sequence>
<dbReference type="KEGG" id="hir:HETIRDRAFT_165515"/>
<keyword evidence="3" id="KW-1185">Reference proteome</keyword>
<protein>
    <recommendedName>
        <fullName evidence="4">C2H2-type domain-containing protein</fullName>
    </recommendedName>
</protein>
<dbReference type="HOGENOM" id="CLU_868951_0_0_1"/>
<accession>W4JXN9</accession>
<proteinExistence type="predicted"/>